<dbReference type="NCBIfam" id="NF004780">
    <property type="entry name" value="PRK06126.1"/>
    <property type="match status" value="1"/>
</dbReference>
<geneLocation type="plasmid" evidence="6 7">
    <name>unnamed</name>
</geneLocation>
<keyword evidence="2" id="KW-0285">Flavoprotein</keyword>
<evidence type="ECO:0000313" key="5">
    <source>
        <dbReference type="EMBL" id="GGI27558.1"/>
    </source>
</evidence>
<proteinExistence type="predicted"/>
<name>A0A410VJ21_9BRAD</name>
<dbReference type="Gene3D" id="3.50.50.60">
    <property type="entry name" value="FAD/NAD(P)-binding domain"/>
    <property type="match status" value="1"/>
</dbReference>
<dbReference type="Pfam" id="PF01494">
    <property type="entry name" value="FAD_binding_3"/>
    <property type="match status" value="1"/>
</dbReference>
<evidence type="ECO:0000256" key="3">
    <source>
        <dbReference type="ARBA" id="ARBA00022827"/>
    </source>
</evidence>
<dbReference type="GO" id="GO:0016709">
    <property type="term" value="F:oxidoreductase activity, acting on paired donors, with incorporation or reduction of molecular oxygen, NAD(P)H as one donor, and incorporation of one atom of oxygen"/>
    <property type="evidence" value="ECO:0007669"/>
    <property type="project" value="UniProtKB-ARBA"/>
</dbReference>
<dbReference type="SUPFAM" id="SSF51905">
    <property type="entry name" value="FAD/NAD(P)-binding domain"/>
    <property type="match status" value="1"/>
</dbReference>
<dbReference type="PRINTS" id="PR00420">
    <property type="entry name" value="RNGMNOXGNASE"/>
</dbReference>
<keyword evidence="7" id="KW-1185">Reference proteome</keyword>
<dbReference type="InterPro" id="IPR050641">
    <property type="entry name" value="RIFMO-like"/>
</dbReference>
<dbReference type="EMBL" id="BMHC01000010">
    <property type="protein sequence ID" value="GGI27558.1"/>
    <property type="molecule type" value="Genomic_DNA"/>
</dbReference>
<dbReference type="Proteomes" id="UP000593880">
    <property type="component" value="Plasmid unnamed"/>
</dbReference>
<keyword evidence="6" id="KW-0614">Plasmid</keyword>
<dbReference type="EMBL" id="CP030058">
    <property type="protein sequence ID" value="QOZ64226.1"/>
    <property type="molecule type" value="Genomic_DNA"/>
</dbReference>
<organism evidence="5 8">
    <name type="scientific">Bradyrhizobium guangdongense</name>
    <dbReference type="NCBI Taxonomy" id="1325090"/>
    <lineage>
        <taxon>Bacteria</taxon>
        <taxon>Pseudomonadati</taxon>
        <taxon>Pseudomonadota</taxon>
        <taxon>Alphaproteobacteria</taxon>
        <taxon>Hyphomicrobiales</taxon>
        <taxon>Nitrobacteraceae</taxon>
        <taxon>Bradyrhizobium</taxon>
    </lineage>
</organism>
<protein>
    <recommendedName>
        <fullName evidence="4">FAD-binding domain-containing protein</fullName>
    </recommendedName>
</protein>
<dbReference type="InterPro" id="IPR002938">
    <property type="entry name" value="FAD-bd"/>
</dbReference>
<gene>
    <name evidence="5" type="ORF">GCM10010987_44990</name>
    <name evidence="6" type="ORF">XH86_36005</name>
</gene>
<dbReference type="PANTHER" id="PTHR43004">
    <property type="entry name" value="TRK SYSTEM POTASSIUM UPTAKE PROTEIN"/>
    <property type="match status" value="1"/>
</dbReference>
<comment type="cofactor">
    <cofactor evidence="1">
        <name>FAD</name>
        <dbReference type="ChEBI" id="CHEBI:57692"/>
    </cofactor>
</comment>
<dbReference type="Gene3D" id="3.40.30.120">
    <property type="match status" value="1"/>
</dbReference>
<evidence type="ECO:0000313" key="7">
    <source>
        <dbReference type="Proteomes" id="UP000593880"/>
    </source>
</evidence>
<dbReference type="OrthoDB" id="9791689at2"/>
<keyword evidence="3" id="KW-0274">FAD</keyword>
<dbReference type="Gene3D" id="3.30.9.10">
    <property type="entry name" value="D-Amino Acid Oxidase, subunit A, domain 2"/>
    <property type="match status" value="1"/>
</dbReference>
<reference evidence="6 7" key="2">
    <citation type="submission" date="2018-06" db="EMBL/GenBank/DDBJ databases">
        <title>Comparative genomics of rhizobia nodulating Arachis hypogaea in China.</title>
        <authorList>
            <person name="Li Y."/>
        </authorList>
    </citation>
    <scope>NUCLEOTIDE SEQUENCE [LARGE SCALE GENOMIC DNA]</scope>
    <source>
        <strain evidence="6 7">CCBAU 51658</strain>
        <plasmid evidence="6 7">unnamed</plasmid>
    </source>
</reference>
<evidence type="ECO:0000313" key="6">
    <source>
        <dbReference type="EMBL" id="QOZ64226.1"/>
    </source>
</evidence>
<evidence type="ECO:0000259" key="4">
    <source>
        <dbReference type="Pfam" id="PF01494"/>
    </source>
</evidence>
<feature type="domain" description="FAD-binding" evidence="4">
    <location>
        <begin position="8"/>
        <end position="359"/>
    </location>
</feature>
<dbReference type="Pfam" id="PF21274">
    <property type="entry name" value="Rng_hyd_C"/>
    <property type="match status" value="1"/>
</dbReference>
<reference evidence="5" key="1">
    <citation type="journal article" date="2014" name="Int. J. Syst. Evol. Microbiol.">
        <title>Complete genome sequence of Corynebacterium casei LMG S-19264T (=DSM 44701T), isolated from a smear-ripened cheese.</title>
        <authorList>
            <consortium name="US DOE Joint Genome Institute (JGI-PGF)"/>
            <person name="Walter F."/>
            <person name="Albersmeier A."/>
            <person name="Kalinowski J."/>
            <person name="Ruckert C."/>
        </authorList>
    </citation>
    <scope>NUCLEOTIDE SEQUENCE</scope>
    <source>
        <strain evidence="5">CGMCC 1.15034</strain>
    </source>
</reference>
<dbReference type="AlphaFoldDB" id="A0A410VJ21"/>
<dbReference type="Proteomes" id="UP000625079">
    <property type="component" value="Unassembled WGS sequence"/>
</dbReference>
<evidence type="ECO:0000256" key="1">
    <source>
        <dbReference type="ARBA" id="ARBA00001974"/>
    </source>
</evidence>
<accession>A0A410VJ21</accession>
<reference evidence="5" key="3">
    <citation type="submission" date="2022-12" db="EMBL/GenBank/DDBJ databases">
        <authorList>
            <person name="Sun Q."/>
            <person name="Zhou Y."/>
        </authorList>
    </citation>
    <scope>NUCLEOTIDE SEQUENCE</scope>
    <source>
        <strain evidence="5">CGMCC 1.15034</strain>
    </source>
</reference>
<sequence>MTGDFEETFVLIVGGGPVGLTSAIDLAQRGVPCILITENLETATQPRCNFVNARTMEHFRRLGLAEEVRAAAPLAKMHPRVAFVTRFCGHEFGNIDLLKTRLSEGQLGPESGLSISQLFLEPLLRRHAEASESVDVRFGTRLVALGGEDGAPIATVEDVRTGVRKRIRSRYVIGADGARSPVRRHFNISMAGDDGRIDNAFVSGTMITYFVRAPTLLEESRRAPATITWIINHDLRAFVFAQDGRERWIIHYQVPEGLGWEQVRSDEVMRSIFGKDLPYEILAEGPWTGGLSLVAAAYRAGPAFLVGDAAHLYTPLGGFGMNTGIGDVLNLTWKLAAAYSGWAGPNLLDSYEAERRSIGLRNSKIGIHCSKRKGKWLIPPTIEDEGEAGARARKTFGDFVVVDDLDEYDTSGLQLGERYESSPIVCANGTAAPPDTWSNYKPADFPGARSPHFWPSPGRGFYDLLGRDYTLVDFESGEPLEALLEAAKLRRLPLSVVRCPAPGQPYQSKLVLVRPDQHIAWHGNAPPEDPTAVIDRVRGA</sequence>
<dbReference type="GO" id="GO:0071949">
    <property type="term" value="F:FAD binding"/>
    <property type="evidence" value="ECO:0007669"/>
    <property type="project" value="InterPro"/>
</dbReference>
<dbReference type="RefSeq" id="WP_128929640.1">
    <property type="nucleotide sequence ID" value="NZ_BMHC01000010.1"/>
</dbReference>
<dbReference type="GeneID" id="39480958"/>
<dbReference type="PANTHER" id="PTHR43004:SF19">
    <property type="entry name" value="BINDING MONOOXYGENASE, PUTATIVE (JCVI)-RELATED"/>
    <property type="match status" value="1"/>
</dbReference>
<evidence type="ECO:0000256" key="2">
    <source>
        <dbReference type="ARBA" id="ARBA00022630"/>
    </source>
</evidence>
<dbReference type="InterPro" id="IPR036188">
    <property type="entry name" value="FAD/NAD-bd_sf"/>
</dbReference>
<evidence type="ECO:0000313" key="8">
    <source>
        <dbReference type="Proteomes" id="UP000625079"/>
    </source>
</evidence>